<feature type="compositionally biased region" description="Basic and acidic residues" evidence="8">
    <location>
        <begin position="1"/>
        <end position="11"/>
    </location>
</feature>
<dbReference type="RefSeq" id="XP_001728337.2">
    <property type="nucleotide sequence ID" value="XM_001728285.2"/>
</dbReference>
<comment type="subcellular location">
    <subcellularLocation>
        <location evidence="2">Cell membrane</location>
    </subcellularLocation>
    <subcellularLocation>
        <location evidence="1">Membrane</location>
        <topology evidence="1">Multi-pass membrane protein</topology>
    </subcellularLocation>
</comment>
<dbReference type="GO" id="GO:0022857">
    <property type="term" value="F:transmembrane transporter activity"/>
    <property type="evidence" value="ECO:0000318"/>
    <property type="project" value="GO_Central"/>
</dbReference>
<proteinExistence type="inferred from homology"/>
<dbReference type="InterPro" id="IPR036259">
    <property type="entry name" value="MFS_trans_sf"/>
</dbReference>
<evidence type="ECO:0000256" key="3">
    <source>
        <dbReference type="ARBA" id="ARBA00008335"/>
    </source>
</evidence>
<feature type="transmembrane region" description="Helical" evidence="9">
    <location>
        <begin position="303"/>
        <end position="322"/>
    </location>
</feature>
<evidence type="ECO:0000256" key="5">
    <source>
        <dbReference type="ARBA" id="ARBA00022692"/>
    </source>
</evidence>
<dbReference type="Pfam" id="PF07690">
    <property type="entry name" value="MFS_1"/>
    <property type="match status" value="1"/>
</dbReference>
<reference evidence="11 12" key="1">
    <citation type="journal article" date="2003" name="Nature">
        <title>The genome sequence of the filamentous fungus Neurospora crassa.</title>
        <authorList>
            <person name="Galagan J.E."/>
            <person name="Calvo S.E."/>
            <person name="Borkovich K.A."/>
            <person name="Selker E.U."/>
            <person name="Read N.D."/>
            <person name="Jaffe D."/>
            <person name="FitzHugh W."/>
            <person name="Ma L.J."/>
            <person name="Smirnov S."/>
            <person name="Purcell S."/>
            <person name="Rehman B."/>
            <person name="Elkins T."/>
            <person name="Engels R."/>
            <person name="Wang S."/>
            <person name="Nielsen C.B."/>
            <person name="Butler J."/>
            <person name="Endrizzi M."/>
            <person name="Qui D."/>
            <person name="Ianakiev P."/>
            <person name="Bell-Pedersen D."/>
            <person name="Nelson M.A."/>
            <person name="Werner-Washburne M."/>
            <person name="Selitrennikoff C.P."/>
            <person name="Kinsey J.A."/>
            <person name="Braun E.L."/>
            <person name="Zelter A."/>
            <person name="Schulte U."/>
            <person name="Kothe G.O."/>
            <person name="Jedd G."/>
            <person name="Mewes W."/>
            <person name="Staben C."/>
            <person name="Marcotte E."/>
            <person name="Greenberg D."/>
            <person name="Roy A."/>
            <person name="Foley K."/>
            <person name="Naylor J."/>
            <person name="Stange-Thomann N."/>
            <person name="Barrett R."/>
            <person name="Gnerre S."/>
            <person name="Kamal M."/>
            <person name="Kamvysselis M."/>
            <person name="Mauceli E."/>
            <person name="Bielke C."/>
            <person name="Rudd S."/>
            <person name="Frishman D."/>
            <person name="Krystofova S."/>
            <person name="Rasmussen C."/>
            <person name="Metzenberg R.L."/>
            <person name="Perkins D.D."/>
            <person name="Kroken S."/>
            <person name="Cogoni C."/>
            <person name="Macino G."/>
            <person name="Catcheside D."/>
            <person name="Li W."/>
            <person name="Pratt R.J."/>
            <person name="Osmani S.A."/>
            <person name="DeSouza C.P."/>
            <person name="Glass L."/>
            <person name="Orbach M.J."/>
            <person name="Berglund J.A."/>
            <person name="Voelker R."/>
            <person name="Yarden O."/>
            <person name="Plamann M."/>
            <person name="Seiler S."/>
            <person name="Dunlap J."/>
            <person name="Radford A."/>
            <person name="Aramayo R."/>
            <person name="Natvig D.O."/>
            <person name="Alex L.A."/>
            <person name="Mannhaupt G."/>
            <person name="Ebbole D.J."/>
            <person name="Freitag M."/>
            <person name="Paulsen I."/>
            <person name="Sachs M.S."/>
            <person name="Lander E.S."/>
            <person name="Nusbaum C."/>
            <person name="Birren B."/>
        </authorList>
    </citation>
    <scope>NUCLEOTIDE SEQUENCE [LARGE SCALE GENOMIC DNA]</scope>
    <source>
        <strain evidence="12">ATCC 24698 / 74-OR23-1A / CBS 708.71 / DSM 1257 / FGSC 987</strain>
    </source>
</reference>
<evidence type="ECO:0000256" key="1">
    <source>
        <dbReference type="ARBA" id="ARBA00004141"/>
    </source>
</evidence>
<feature type="compositionally biased region" description="Acidic residues" evidence="8">
    <location>
        <begin position="120"/>
        <end position="134"/>
    </location>
</feature>
<gene>
    <name evidence="11" type="ORF">NCU10314</name>
</gene>
<evidence type="ECO:0000256" key="6">
    <source>
        <dbReference type="ARBA" id="ARBA00022989"/>
    </source>
</evidence>
<feature type="transmembrane region" description="Helical" evidence="9">
    <location>
        <begin position="334"/>
        <end position="354"/>
    </location>
</feature>
<evidence type="ECO:0000313" key="11">
    <source>
        <dbReference type="EMBL" id="EDO65246.2"/>
    </source>
</evidence>
<evidence type="ECO:0000256" key="4">
    <source>
        <dbReference type="ARBA" id="ARBA00022475"/>
    </source>
</evidence>
<protein>
    <recommendedName>
        <fullName evidence="10">Major facilitator superfamily (MFS) profile domain-containing protein</fullName>
    </recommendedName>
</protein>
<evidence type="ECO:0000256" key="9">
    <source>
        <dbReference type="SAM" id="Phobius"/>
    </source>
</evidence>
<feature type="compositionally biased region" description="Low complexity" evidence="8">
    <location>
        <begin position="135"/>
        <end position="146"/>
    </location>
</feature>
<evidence type="ECO:0000256" key="8">
    <source>
        <dbReference type="SAM" id="MobiDB-lite"/>
    </source>
</evidence>
<dbReference type="AlphaFoldDB" id="A7UWB7"/>
<feature type="compositionally biased region" description="Polar residues" evidence="8">
    <location>
        <begin position="97"/>
        <end position="116"/>
    </location>
</feature>
<feature type="transmembrane region" description="Helical" evidence="9">
    <location>
        <begin position="215"/>
        <end position="234"/>
    </location>
</feature>
<feature type="compositionally biased region" description="Polar residues" evidence="8">
    <location>
        <begin position="36"/>
        <end position="57"/>
    </location>
</feature>
<feature type="region of interest" description="Disordered" evidence="8">
    <location>
        <begin position="1"/>
        <end position="151"/>
    </location>
</feature>
<dbReference type="GeneID" id="5847615"/>
<dbReference type="PROSITE" id="PS50850">
    <property type="entry name" value="MFS"/>
    <property type="match status" value="1"/>
</dbReference>
<feature type="transmembrane region" description="Helical" evidence="9">
    <location>
        <begin position="518"/>
        <end position="546"/>
    </location>
</feature>
<dbReference type="Proteomes" id="UP000001805">
    <property type="component" value="Chromosome 5, Linkage Group VI"/>
</dbReference>
<keyword evidence="4" id="KW-1003">Cell membrane</keyword>
<keyword evidence="7 9" id="KW-0472">Membrane</keyword>
<feature type="compositionally biased region" description="Polar residues" evidence="8">
    <location>
        <begin position="14"/>
        <end position="26"/>
    </location>
</feature>
<evidence type="ECO:0000313" key="12">
    <source>
        <dbReference type="Proteomes" id="UP000001805"/>
    </source>
</evidence>
<dbReference type="EMBL" id="CM002241">
    <property type="protein sequence ID" value="EDO65246.2"/>
    <property type="molecule type" value="Genomic_DNA"/>
</dbReference>
<feature type="domain" description="Major facilitator superfamily (MFS) profile" evidence="10">
    <location>
        <begin position="181"/>
        <end position="613"/>
    </location>
</feature>
<dbReference type="FunCoup" id="A7UWB7">
    <property type="interactions" value="13"/>
</dbReference>
<dbReference type="InterPro" id="IPR020846">
    <property type="entry name" value="MFS_dom"/>
</dbReference>
<dbReference type="VEuPathDB" id="FungiDB:NCU10314"/>
<feature type="transmembrane region" description="Helical" evidence="9">
    <location>
        <begin position="404"/>
        <end position="429"/>
    </location>
</feature>
<accession>A7UWB7</accession>
<dbReference type="KEGG" id="ncr:NCU10314"/>
<feature type="transmembrane region" description="Helical" evidence="9">
    <location>
        <begin position="275"/>
        <end position="296"/>
    </location>
</feature>
<name>A7UWB7_NEUCR</name>
<evidence type="ECO:0000256" key="7">
    <source>
        <dbReference type="ARBA" id="ARBA00023136"/>
    </source>
</evidence>
<dbReference type="GO" id="GO:0055085">
    <property type="term" value="P:transmembrane transport"/>
    <property type="evidence" value="ECO:0000318"/>
    <property type="project" value="GO_Central"/>
</dbReference>
<dbReference type="SUPFAM" id="SSF103473">
    <property type="entry name" value="MFS general substrate transporter"/>
    <property type="match status" value="1"/>
</dbReference>
<evidence type="ECO:0000259" key="10">
    <source>
        <dbReference type="PROSITE" id="PS50850"/>
    </source>
</evidence>
<dbReference type="PANTHER" id="PTHR23502">
    <property type="entry name" value="MAJOR FACILITATOR SUPERFAMILY"/>
    <property type="match status" value="1"/>
</dbReference>
<dbReference type="InParanoid" id="A7UWB7"/>
<keyword evidence="6 9" id="KW-1133">Transmembrane helix</keyword>
<dbReference type="CDD" id="cd17323">
    <property type="entry name" value="MFS_Tpo1_MDR_like"/>
    <property type="match status" value="1"/>
</dbReference>
<dbReference type="FunFam" id="1.20.1250.20:FF:000082">
    <property type="entry name" value="MFS multidrug transporter, putative"/>
    <property type="match status" value="1"/>
</dbReference>
<feature type="transmembrane region" description="Helical" evidence="9">
    <location>
        <begin position="179"/>
        <end position="203"/>
    </location>
</feature>
<comment type="similarity">
    <text evidence="3">Belongs to the major facilitator superfamily.</text>
</comment>
<feature type="transmembrane region" description="Helical" evidence="9">
    <location>
        <begin position="492"/>
        <end position="512"/>
    </location>
</feature>
<dbReference type="GO" id="GO:0005886">
    <property type="term" value="C:plasma membrane"/>
    <property type="evidence" value="ECO:0000318"/>
    <property type="project" value="GO_Central"/>
</dbReference>
<dbReference type="PANTHER" id="PTHR23502:SF7">
    <property type="entry name" value="DRUG_PROTON ANTIPORTER YHK8-RELATED"/>
    <property type="match status" value="1"/>
</dbReference>
<keyword evidence="12" id="KW-1185">Reference proteome</keyword>
<keyword evidence="5 9" id="KW-0812">Transmembrane</keyword>
<dbReference type="HOGENOM" id="CLU_008455_11_5_1"/>
<evidence type="ECO:0000256" key="2">
    <source>
        <dbReference type="ARBA" id="ARBA00004236"/>
    </source>
</evidence>
<feature type="transmembrane region" description="Helical" evidence="9">
    <location>
        <begin position="587"/>
        <end position="609"/>
    </location>
</feature>
<sequence length="623" mass="68575">MNELEKVENYDATHLNSNATQINSPTHDVDIEKGQFSGSHGASGSTTPQVAHSATGQNEKENDFDSASSSSQTEDDIGFAPISTHQTQPPHQPRPMSRQSHNTTFSHISRSRSNNGFGVDDLEDEAEKEEEGADAEAAAARSGAGETIKDEEEKRFEVGWEGGDADPLNPRSMPTWRKWIIIAVLSIGSFAVTHASAIYTATYTQMNAEFHCSRIVATLGLSFFVLGIAMGPFWSPLAEFYGRRPIYICSFAGFLIWLIPSAVAKNIQTMIIARFFQGLAGSAFLSVSGGTVGDLFSREKFQLPMAIFALSPFIGPATGPLVGGLINTFTTWRWTYYFLIIWAGVLLVCVMVLVPETYHPVLLKRKAVNLRKTTGDNRYHAPIERTTKSVASTLGNSLMRPFQLLLLEPMCLILDVYSAVLLGVLYLFFGAFPLVFRTNHGFNLWQVGLTFMGLGVSMVLAGCITPVWTRVRNGLAEKRFKKTGIMKGEPEDQLPPVIVGAPLITGGLFMFGFSTYPWVHWIVPIIGSSIFGLGMSFAFTGIFTFLVDAYPRYAASALATNALVRCSFAAAFPLFGIQMYEKLGFQWATALLAFLTLAMLPFPYLFFVFGKRIRARSKFATRS</sequence>
<dbReference type="OrthoDB" id="3561359at2759"/>
<organism evidence="11 12">
    <name type="scientific">Neurospora crassa (strain ATCC 24698 / 74-OR23-1A / CBS 708.71 / DSM 1257 / FGSC 987)</name>
    <dbReference type="NCBI Taxonomy" id="367110"/>
    <lineage>
        <taxon>Eukaryota</taxon>
        <taxon>Fungi</taxon>
        <taxon>Dikarya</taxon>
        <taxon>Ascomycota</taxon>
        <taxon>Pezizomycotina</taxon>
        <taxon>Sordariomycetes</taxon>
        <taxon>Sordariomycetidae</taxon>
        <taxon>Sordariales</taxon>
        <taxon>Sordariaceae</taxon>
        <taxon>Neurospora</taxon>
    </lineage>
</organism>
<feature type="transmembrane region" description="Helical" evidence="9">
    <location>
        <begin position="246"/>
        <end position="263"/>
    </location>
</feature>
<feature type="transmembrane region" description="Helical" evidence="9">
    <location>
        <begin position="449"/>
        <end position="471"/>
    </location>
</feature>
<dbReference type="InterPro" id="IPR011701">
    <property type="entry name" value="MFS"/>
</dbReference>
<dbReference type="Gene3D" id="1.20.1250.20">
    <property type="entry name" value="MFS general substrate transporter like domains"/>
    <property type="match status" value="1"/>
</dbReference>